<dbReference type="HOGENOM" id="CLU_058195_0_0_10"/>
<dbReference type="OrthoDB" id="6346224at2"/>
<evidence type="ECO:0008006" key="3">
    <source>
        <dbReference type="Google" id="ProtNLM"/>
    </source>
</evidence>
<dbReference type="InterPro" id="IPR011856">
    <property type="entry name" value="tRNA_endonuc-like_dom_sf"/>
</dbReference>
<organism evidence="1 2">
    <name type="scientific">Saprospira grandis DSM 2844</name>
    <dbReference type="NCBI Taxonomy" id="694433"/>
    <lineage>
        <taxon>Bacteria</taxon>
        <taxon>Pseudomonadati</taxon>
        <taxon>Bacteroidota</taxon>
        <taxon>Saprospiria</taxon>
        <taxon>Saprospirales</taxon>
        <taxon>Saprospiraceae</taxon>
        <taxon>Saprospira</taxon>
    </lineage>
</organism>
<dbReference type="Proteomes" id="UP000005113">
    <property type="component" value="Unassembled WGS sequence"/>
</dbReference>
<dbReference type="EMBL" id="JH719942">
    <property type="protein sequence ID" value="EJF54078.1"/>
    <property type="molecule type" value="Genomic_DNA"/>
</dbReference>
<dbReference type="Pfam" id="PF14281">
    <property type="entry name" value="PDDEXK_4"/>
    <property type="match status" value="1"/>
</dbReference>
<dbReference type="GO" id="GO:0003676">
    <property type="term" value="F:nucleic acid binding"/>
    <property type="evidence" value="ECO:0007669"/>
    <property type="project" value="InterPro"/>
</dbReference>
<dbReference type="Gene3D" id="3.40.1350.10">
    <property type="match status" value="1"/>
</dbReference>
<reference evidence="2" key="1">
    <citation type="journal article" date="2012" name="Stand. Genomic Sci.">
        <title>Permanent draft genome sequence of the gliding predator Saprospira grandis strain Sa g1 (= HR1).</title>
        <authorList>
            <person name="Mavromatis K."/>
            <person name="Chertkov O."/>
            <person name="Lapidus A."/>
            <person name="Nolan M."/>
            <person name="Lucas S."/>
            <person name="Tice H."/>
            <person name="Del Rio T.G."/>
            <person name="Cheng J.F."/>
            <person name="Han C."/>
            <person name="Tapia R."/>
            <person name="Bruce D."/>
            <person name="Goodwin L.A."/>
            <person name="Pitluck S."/>
            <person name="Huntemann M."/>
            <person name="Liolios K."/>
            <person name="Pagani I."/>
            <person name="Ivanova N."/>
            <person name="Mikhailova N."/>
            <person name="Pati A."/>
            <person name="Chen A."/>
            <person name="Palaniappan K."/>
            <person name="Land M."/>
            <person name="Brambilla E.M."/>
            <person name="Rohde M."/>
            <person name="Spring S."/>
            <person name="Goker M."/>
            <person name="Detter J.C."/>
            <person name="Bristow J."/>
            <person name="Eisen J.A."/>
            <person name="Markowitz V."/>
            <person name="Hugenholtz P."/>
            <person name="Kyrpides N.C."/>
            <person name="Klenk H.P."/>
            <person name="Woyke T."/>
        </authorList>
    </citation>
    <scope>NUCLEOTIDE SEQUENCE [LARGE SCALE GENOMIC DNA]</scope>
    <source>
        <strain evidence="2">DSM 2844</strain>
    </source>
</reference>
<evidence type="ECO:0000313" key="2">
    <source>
        <dbReference type="Proteomes" id="UP000005113"/>
    </source>
</evidence>
<evidence type="ECO:0000313" key="1">
    <source>
        <dbReference type="EMBL" id="EJF54078.1"/>
    </source>
</evidence>
<sequence length="390" mass="45620">MEKQKIESFLETAENIAKAYLEQKARHGQVGFNIFQLISKNYHQENFHSDVMAALLDPANWQESRPIALLEFIHCLNQFEDIQIDPENYQKVEVFRESGRIDILIKDSHSKHAIIVENKINGAEDMYQQIPRYLKTVENSDGTVDAVVYIPLADTKQPSFHGWTEEEKQRIQSLLVVLPATHYEVHSLIRDWLNPAILASTDSDLQFTLRHYKKLIQTLSQDSMNTVAMEDFYDLLKKGENWNTANTIKGLLEQLEEHRATRIRDYIESIGGKKCFDKIHFFYCKRDKVWFSKLQHSNFDGKEYWMEILSRKDSTTIRFSLCDPEFKGEANPIELIFEKIGLPSEDLNITEKTETGYNLRYDFPNEEEKLYKDLDTILSKMNATFKPDTK</sequence>
<protein>
    <recommendedName>
        <fullName evidence="3">PD-(D/E)XK nuclease superfamily protein</fullName>
    </recommendedName>
</protein>
<dbReference type="AlphaFoldDB" id="J1I6Q6"/>
<dbReference type="InterPro" id="IPR029470">
    <property type="entry name" value="PDDEXK_4"/>
</dbReference>
<gene>
    <name evidence="1" type="ORF">SapgrDRAFT_2418</name>
</gene>
<name>J1I6Q6_9BACT</name>
<dbReference type="RefSeq" id="WP_002659790.1">
    <property type="nucleotide sequence ID" value="NZ_JH719942.1"/>
</dbReference>
<accession>J1I6Q6</accession>
<proteinExistence type="predicted"/>